<dbReference type="SUPFAM" id="SSF52540">
    <property type="entry name" value="P-loop containing nucleoside triphosphate hydrolases"/>
    <property type="match status" value="1"/>
</dbReference>
<evidence type="ECO:0000259" key="5">
    <source>
        <dbReference type="Pfam" id="PF00931"/>
    </source>
</evidence>
<organism evidence="7 8">
    <name type="scientific">Quercus rubra</name>
    <name type="common">Northern red oak</name>
    <name type="synonym">Quercus borealis</name>
    <dbReference type="NCBI Taxonomy" id="3512"/>
    <lineage>
        <taxon>Eukaryota</taxon>
        <taxon>Viridiplantae</taxon>
        <taxon>Streptophyta</taxon>
        <taxon>Embryophyta</taxon>
        <taxon>Tracheophyta</taxon>
        <taxon>Spermatophyta</taxon>
        <taxon>Magnoliopsida</taxon>
        <taxon>eudicotyledons</taxon>
        <taxon>Gunneridae</taxon>
        <taxon>Pentapetalae</taxon>
        <taxon>rosids</taxon>
        <taxon>fabids</taxon>
        <taxon>Fagales</taxon>
        <taxon>Fagaceae</taxon>
        <taxon>Quercus</taxon>
    </lineage>
</organism>
<dbReference type="InterPro" id="IPR042197">
    <property type="entry name" value="Apaf_helical"/>
</dbReference>
<dbReference type="PRINTS" id="PR00364">
    <property type="entry name" value="DISEASERSIST"/>
</dbReference>
<feature type="domain" description="Disease resistance protein At4g27190-like leucine-rich repeats" evidence="6">
    <location>
        <begin position="784"/>
        <end position="836"/>
    </location>
</feature>
<dbReference type="InterPro" id="IPR057135">
    <property type="entry name" value="At4g27190-like_LRR"/>
</dbReference>
<evidence type="ECO:0000313" key="7">
    <source>
        <dbReference type="EMBL" id="KAK4596159.1"/>
    </source>
</evidence>
<dbReference type="GO" id="GO:0006952">
    <property type="term" value="P:defense response"/>
    <property type="evidence" value="ECO:0007669"/>
    <property type="project" value="UniProtKB-KW"/>
</dbReference>
<evidence type="ECO:0000256" key="1">
    <source>
        <dbReference type="ARBA" id="ARBA00008894"/>
    </source>
</evidence>
<dbReference type="Gene3D" id="3.80.10.10">
    <property type="entry name" value="Ribonuclease Inhibitor"/>
    <property type="match status" value="3"/>
</dbReference>
<evidence type="ECO:0000313" key="8">
    <source>
        <dbReference type="Proteomes" id="UP001324115"/>
    </source>
</evidence>
<dbReference type="PROSITE" id="PS51450">
    <property type="entry name" value="LRR"/>
    <property type="match status" value="1"/>
</dbReference>
<comment type="caution">
    <text evidence="7">The sequence shown here is derived from an EMBL/GenBank/DDBJ whole genome shotgun (WGS) entry which is preliminary data.</text>
</comment>
<dbReference type="PANTHER" id="PTHR33463">
    <property type="entry name" value="NB-ARC DOMAIN-CONTAINING PROTEIN-RELATED"/>
    <property type="match status" value="1"/>
</dbReference>
<evidence type="ECO:0000256" key="3">
    <source>
        <dbReference type="ARBA" id="ARBA00022821"/>
    </source>
</evidence>
<evidence type="ECO:0000256" key="2">
    <source>
        <dbReference type="ARBA" id="ARBA00022741"/>
    </source>
</evidence>
<dbReference type="AlphaFoldDB" id="A0AAN7FV13"/>
<dbReference type="InterPro" id="IPR001611">
    <property type="entry name" value="Leu-rich_rpt"/>
</dbReference>
<protein>
    <recommendedName>
        <fullName evidence="9">NB-ARC domain-containing protein</fullName>
    </recommendedName>
</protein>
<dbReference type="SUPFAM" id="SSF52058">
    <property type="entry name" value="L domain-like"/>
    <property type="match status" value="1"/>
</dbReference>
<dbReference type="PANTHER" id="PTHR33463:SF215">
    <property type="entry name" value="NB-ARC DOMAIN DISEASE RESISTANCE PROTEIN"/>
    <property type="match status" value="1"/>
</dbReference>
<dbReference type="Pfam" id="PF00931">
    <property type="entry name" value="NB-ARC"/>
    <property type="match status" value="1"/>
</dbReference>
<proteinExistence type="inferred from homology"/>
<evidence type="ECO:0000256" key="4">
    <source>
        <dbReference type="ARBA" id="ARBA00022840"/>
    </source>
</evidence>
<evidence type="ECO:0000259" key="6">
    <source>
        <dbReference type="Pfam" id="PF23247"/>
    </source>
</evidence>
<dbReference type="EMBL" id="JAXUIC010000003">
    <property type="protein sequence ID" value="KAK4596159.1"/>
    <property type="molecule type" value="Genomic_DNA"/>
</dbReference>
<dbReference type="SUPFAM" id="SSF52047">
    <property type="entry name" value="RNI-like"/>
    <property type="match status" value="1"/>
</dbReference>
<dbReference type="FunFam" id="1.10.8.430:FF:000003">
    <property type="entry name" value="Probable disease resistance protein At5g66910"/>
    <property type="match status" value="1"/>
</dbReference>
<accession>A0AAN7FV13</accession>
<name>A0AAN7FV13_QUERU</name>
<feature type="domain" description="NB-ARC" evidence="5">
    <location>
        <begin position="119"/>
        <end position="191"/>
    </location>
</feature>
<dbReference type="InterPro" id="IPR032675">
    <property type="entry name" value="LRR_dom_sf"/>
</dbReference>
<sequence length="1148" mass="131780">MARLFVSLYLQGCNIENMKKKVEELETRKEEQNAIDASGGNCEEIKQYVKRWLAEVNKIMGKAKDLVIEDDKRATTTGSYWTLLNLKLRHQQSKKAKKIVEDIDEVLKNSRFESRMLTMKRLMVALKDENINLVGVWGMAGVGKTTLVREVAKQVKEEKLFDEVVIATVTQSPDLIRIQGEIADKLDLKLDKETLSGRADLLRARNRDILSCEMGTQKDFVLNVLPQEEAWSLFEKMVGDSLKDQNLQSIATEVSKECAGLPLALVTVAKALKNKNETEWKDALQQLRQPSSNNRKKMQEVIYSSIQFSYDNLENPGVTKSFFLLCGHEMNPGIDYTDLLKYCFRLQLFRGISTLEETRIKMGILIQSLKDSCLLLDGPHNRQYVLMHDLVRDAAIFIASKAQTVLTMRSDSTVKWPGEVNMRMYTAISVHAMSIKEIPDTLECPNLRFFVNWETTIIGELKNLEILSLFKSELTELLREIGLLTRLRLLDLRNCTKLKLEELYVSKSFTQWEIQGVNNERASLAELKHLSQLTTIEVHIPDANMLPKDLVFKNLKIYKISIGDVWDWTDKHENSRAITLKLSTSFQLESGIKMWLNGIEYLCLDKLKGVESVIYELDVKGFQQLKHLHVQNNAEIKYIVNSRELAIADVVFPALEIFSLKNVIELEEICCGQLPLTSSSNLTIVKVEQCDKAKFVFSLSIAKGLSQLQELEIRECNILGAIIIKEEGGIEDRYMILFPRLRDLVLHRLPKLMSFLSASIINDAEEISPECDHDFNIPVLQEQVAFTSLETLEISHMENLKIIWHNQLAEDSFLKFQSLERLDVYDCGSLQEVFEIQRHDVRDTHVVTSLNILFPASVARFLIQLEDLRVVECGLEDIVALEDGAEAVARLVFPKVTLLMLKNLPKLKWFSRRLRTLEWPLLKVLEVIDYDQTEIISSRILNIHETIEQSQLETFSSKHPFFLVEEGTFPNLEELSLGGNYMKEIEHGQVLEDFFYKLKILYVIGHLPASNWINFLQRSNNLEKFVASKSSWGEIFPYEELFGNEEHARILTQLRELELFDLPLLTHLCGKLTYLGSIWLEGVWLSSISFQNLTNLEIWKYHGLINLITPSTTKNLVKLKKMSVRECERITEVVVGKRGEASEVITFT</sequence>
<evidence type="ECO:0008006" key="9">
    <source>
        <dbReference type="Google" id="ProtNLM"/>
    </source>
</evidence>
<dbReference type="GO" id="GO:0005524">
    <property type="term" value="F:ATP binding"/>
    <property type="evidence" value="ECO:0007669"/>
    <property type="project" value="UniProtKB-KW"/>
</dbReference>
<keyword evidence="8" id="KW-1185">Reference proteome</keyword>
<dbReference type="Proteomes" id="UP001324115">
    <property type="component" value="Unassembled WGS sequence"/>
</dbReference>
<keyword evidence="2" id="KW-0547">Nucleotide-binding</keyword>
<keyword evidence="3" id="KW-0611">Plant defense</keyword>
<dbReference type="Gene3D" id="3.40.50.300">
    <property type="entry name" value="P-loop containing nucleotide triphosphate hydrolases"/>
    <property type="match status" value="1"/>
</dbReference>
<feature type="domain" description="Disease resistance protein At4g27190-like leucine-rich repeats" evidence="6">
    <location>
        <begin position="972"/>
        <end position="1128"/>
    </location>
</feature>
<keyword evidence="4" id="KW-0067">ATP-binding</keyword>
<dbReference type="GO" id="GO:0043531">
    <property type="term" value="F:ADP binding"/>
    <property type="evidence" value="ECO:0007669"/>
    <property type="project" value="InterPro"/>
</dbReference>
<reference evidence="7 8" key="1">
    <citation type="journal article" date="2023" name="G3 (Bethesda)">
        <title>A haplotype-resolved chromosome-scale genome for Quercus rubra L. provides insights into the genetics of adaptive traits for red oak species.</title>
        <authorList>
            <person name="Kapoor B."/>
            <person name="Jenkins J."/>
            <person name="Schmutz J."/>
            <person name="Zhebentyayeva T."/>
            <person name="Kuelheim C."/>
            <person name="Coggeshall M."/>
            <person name="Heim C."/>
            <person name="Lasky J.R."/>
            <person name="Leites L."/>
            <person name="Islam-Faridi N."/>
            <person name="Romero-Severson J."/>
            <person name="DeLeo V.L."/>
            <person name="Lucas S.M."/>
            <person name="Lazic D."/>
            <person name="Gailing O."/>
            <person name="Carlson J."/>
            <person name="Staton M."/>
        </authorList>
    </citation>
    <scope>NUCLEOTIDE SEQUENCE [LARGE SCALE GENOMIC DNA]</scope>
    <source>
        <strain evidence="7">Pseudo-F2</strain>
    </source>
</reference>
<dbReference type="InterPro" id="IPR002182">
    <property type="entry name" value="NB-ARC"/>
</dbReference>
<feature type="domain" description="Disease resistance protein At4g27190-like leucine-rich repeats" evidence="6">
    <location>
        <begin position="660"/>
        <end position="753"/>
    </location>
</feature>
<dbReference type="Gene3D" id="1.10.8.430">
    <property type="entry name" value="Helical domain of apoptotic protease-activating factors"/>
    <property type="match status" value="1"/>
</dbReference>
<gene>
    <name evidence="7" type="ORF">RGQ29_014279</name>
</gene>
<dbReference type="InterPro" id="IPR050905">
    <property type="entry name" value="Plant_NBS-LRR"/>
</dbReference>
<dbReference type="Pfam" id="PF23247">
    <property type="entry name" value="LRR_RPS2"/>
    <property type="match status" value="3"/>
</dbReference>
<dbReference type="InterPro" id="IPR027417">
    <property type="entry name" value="P-loop_NTPase"/>
</dbReference>
<comment type="similarity">
    <text evidence="1">Belongs to the disease resistance NB-LRR family.</text>
</comment>